<dbReference type="GeneID" id="41700032"/>
<evidence type="ECO:0000313" key="2">
    <source>
        <dbReference type="EMBL" id="AUA60259.1"/>
    </source>
</evidence>
<accession>A0A2H4UZR5</accession>
<dbReference type="EMBL" id="MF614691">
    <property type="protein sequence ID" value="AUA60259.1"/>
    <property type="molecule type" value="Genomic_DNA"/>
</dbReference>
<feature type="region of interest" description="Disordered" evidence="1">
    <location>
        <begin position="228"/>
        <end position="264"/>
    </location>
</feature>
<dbReference type="OrthoDB" id="13554at10239"/>
<evidence type="ECO:0000313" key="3">
    <source>
        <dbReference type="Proteomes" id="UP000290445"/>
    </source>
</evidence>
<dbReference type="InterPro" id="IPR007975">
    <property type="entry name" value="Baculo_pp39"/>
</dbReference>
<dbReference type="Pfam" id="PF05311">
    <property type="entry name" value="Baculo_PP31"/>
    <property type="match status" value="1"/>
</dbReference>
<dbReference type="Proteomes" id="UP000290445">
    <property type="component" value="Segment"/>
</dbReference>
<organism evidence="2 3">
    <name type="scientific">Operophtera brumata nucleopolyhedrovirus</name>
    <dbReference type="NCBI Taxonomy" id="1046267"/>
    <lineage>
        <taxon>Viruses</taxon>
        <taxon>Viruses incertae sedis</taxon>
        <taxon>Naldaviricetes</taxon>
        <taxon>Lefavirales</taxon>
        <taxon>Baculoviridae</taxon>
        <taxon>Alphabaculovirus</taxon>
        <taxon>Alphabaculovirus opbrumatae</taxon>
    </lineage>
</organism>
<keyword evidence="3" id="KW-1185">Reference proteome</keyword>
<evidence type="ECO:0000256" key="1">
    <source>
        <dbReference type="SAM" id="MobiDB-lite"/>
    </source>
</evidence>
<name>A0A2H4UZR5_9ABAC</name>
<dbReference type="RefSeq" id="YP_009552588.1">
    <property type="nucleotide sequence ID" value="NC_040621.1"/>
</dbReference>
<sequence>MAQLKNIVAATDMTTDLENCIYNKTDMPTLNSLIALCRKKKSFYKIDVTLMPVDMKKTTRVPLLIVNNWIHFNQVVSKIKQPHWINSNTLWNEVKKRNLTLLKVFEQTDAIITNIKADPNLTYIDGPGLYNINEETMSINSKRSQIYEKCVRIIIDTYNNDRAPDSEIYNETLTKDLIESAVREFKTFVSDEQVHKKSEPSIEPPPKKTKSSVAAAVAAIESNKPKVIKRRKTIDERKQQPAKKRIISKAMISDHDSDNSVMSE</sequence>
<reference evidence="2 3" key="1">
    <citation type="journal article" date="2017" name="Viruses">
        <title>The Operophtera brumata Nucleopolyhedrovirus (OpbuNPV) Represents an Early, Divergent Lineage within Genus Alphabaculovirus.</title>
        <authorList>
            <person name="Harrison R.L."/>
            <person name="Rowley D.L."/>
            <person name="Mowery J.D."/>
            <person name="Bauchan G.R."/>
            <person name="Burand J.P."/>
        </authorList>
    </citation>
    <scope>NUCLEOTIDE SEQUENCE [LARGE SCALE GENOMIC DNA]</scope>
    <source>
        <strain evidence="2">OpbuNPV-MA</strain>
    </source>
</reference>
<protein>
    <submittedName>
        <fullName evidence="2">PP31/39K</fullName>
    </submittedName>
</protein>
<dbReference type="KEGG" id="vg:41700032"/>
<proteinExistence type="predicted"/>